<evidence type="ECO:0000259" key="1">
    <source>
        <dbReference type="PROSITE" id="PS51186"/>
    </source>
</evidence>
<organism evidence="2 3">
    <name type="scientific">Exiguobacterium indicum</name>
    <dbReference type="NCBI Taxonomy" id="296995"/>
    <lineage>
        <taxon>Bacteria</taxon>
        <taxon>Bacillati</taxon>
        <taxon>Bacillota</taxon>
        <taxon>Bacilli</taxon>
        <taxon>Bacillales</taxon>
        <taxon>Bacillales Family XII. Incertae Sedis</taxon>
        <taxon>Exiguobacterium</taxon>
    </lineage>
</organism>
<accession>A0A0V8GKY5</accession>
<protein>
    <recommendedName>
        <fullName evidence="1">N-acetyltransferase domain-containing protein</fullName>
    </recommendedName>
</protein>
<name>A0A0V8GKY5_9BACL</name>
<dbReference type="SUPFAM" id="SSF55729">
    <property type="entry name" value="Acyl-CoA N-acyltransferases (Nat)"/>
    <property type="match status" value="1"/>
</dbReference>
<evidence type="ECO:0000313" key="2">
    <source>
        <dbReference type="EMBL" id="KSU50963.1"/>
    </source>
</evidence>
<dbReference type="RefSeq" id="WP_058264986.1">
    <property type="nucleotide sequence ID" value="NZ_FMYN01000001.1"/>
</dbReference>
<dbReference type="Gene3D" id="3.40.630.30">
    <property type="match status" value="1"/>
</dbReference>
<gene>
    <name evidence="2" type="ORF">AS033_06170</name>
</gene>
<dbReference type="AlphaFoldDB" id="A0A0V8GKY5"/>
<sequence>MTEQIRRFQPDDFEQIHRLNALEGWQDLVADQERTRNAWMNANAAFVLESDGEILAYVRALTDGSVTTFVCELLVSRNARKRGYGQQLLDHLQLTYPTRIDLLATRQAASFYEQKGFRAFHGFRKSR</sequence>
<dbReference type="InterPro" id="IPR016181">
    <property type="entry name" value="Acyl_CoA_acyltransferase"/>
</dbReference>
<dbReference type="EMBL" id="LNQL01000001">
    <property type="protein sequence ID" value="KSU50963.1"/>
    <property type="molecule type" value="Genomic_DNA"/>
</dbReference>
<dbReference type="OrthoDB" id="3216107at2"/>
<feature type="domain" description="N-acetyltransferase" evidence="1">
    <location>
        <begin position="3"/>
        <end position="127"/>
    </location>
</feature>
<reference evidence="2 3" key="1">
    <citation type="journal article" date="2015" name="Int. J. Syst. Evol. Microbiol.">
        <title>Exiguobacterium enclense sp. nov., isolated from sediment.</title>
        <authorList>
            <person name="Dastager S.G."/>
            <person name="Mawlankar R."/>
            <person name="Sonalkar V.V."/>
            <person name="Thorat M.N."/>
            <person name="Mual P."/>
            <person name="Verma A."/>
            <person name="Krishnamurthi S."/>
            <person name="Tang S.K."/>
            <person name="Li W.J."/>
        </authorList>
    </citation>
    <scope>NUCLEOTIDE SEQUENCE [LARGE SCALE GENOMIC DNA]</scope>
    <source>
        <strain evidence="2 3">NIO-1109</strain>
    </source>
</reference>
<proteinExistence type="predicted"/>
<dbReference type="PROSITE" id="PS51186">
    <property type="entry name" value="GNAT"/>
    <property type="match status" value="1"/>
</dbReference>
<dbReference type="GO" id="GO:0016747">
    <property type="term" value="F:acyltransferase activity, transferring groups other than amino-acyl groups"/>
    <property type="evidence" value="ECO:0007669"/>
    <property type="project" value="InterPro"/>
</dbReference>
<dbReference type="Pfam" id="PF13508">
    <property type="entry name" value="Acetyltransf_7"/>
    <property type="match status" value="1"/>
</dbReference>
<dbReference type="Proteomes" id="UP000053797">
    <property type="component" value="Unassembled WGS sequence"/>
</dbReference>
<dbReference type="CDD" id="cd04301">
    <property type="entry name" value="NAT_SF"/>
    <property type="match status" value="1"/>
</dbReference>
<dbReference type="InterPro" id="IPR000182">
    <property type="entry name" value="GNAT_dom"/>
</dbReference>
<comment type="caution">
    <text evidence="2">The sequence shown here is derived from an EMBL/GenBank/DDBJ whole genome shotgun (WGS) entry which is preliminary data.</text>
</comment>
<evidence type="ECO:0000313" key="3">
    <source>
        <dbReference type="Proteomes" id="UP000053797"/>
    </source>
</evidence>